<keyword evidence="1" id="KW-0472">Membrane</keyword>
<organism evidence="2 3">
    <name type="scientific">Enterovibrio nigricans DSM 22720</name>
    <dbReference type="NCBI Taxonomy" id="1121868"/>
    <lineage>
        <taxon>Bacteria</taxon>
        <taxon>Pseudomonadati</taxon>
        <taxon>Pseudomonadota</taxon>
        <taxon>Gammaproteobacteria</taxon>
        <taxon>Vibrionales</taxon>
        <taxon>Vibrionaceae</taxon>
        <taxon>Enterovibrio</taxon>
    </lineage>
</organism>
<dbReference type="OrthoDB" id="5918489at2"/>
<name>A0A1T4VTG0_9GAMM</name>
<accession>A0A1T4VTG0</accession>
<sequence length="105" mass="11641">MALMWGDALIGVAWGVWLALYLDRIYLKQFTLIKLGVFVLWGQSFKANNRMAFVLNLLLLSTFLLGASAAIGSVVSAWMEFIAGWCVGHACYLLFFSSSKQSVPD</sequence>
<proteinExistence type="predicted"/>
<protein>
    <submittedName>
        <fullName evidence="2">Uncharacterized protein</fullName>
    </submittedName>
</protein>
<keyword evidence="1" id="KW-1133">Transmembrane helix</keyword>
<dbReference type="RefSeq" id="WP_078754365.1">
    <property type="nucleotide sequence ID" value="NZ_FUXU01000098.1"/>
</dbReference>
<dbReference type="AlphaFoldDB" id="A0A1T4VTG0"/>
<reference evidence="3" key="1">
    <citation type="submission" date="2017-02" db="EMBL/GenBank/DDBJ databases">
        <authorList>
            <person name="Varghese N."/>
            <person name="Submissions S."/>
        </authorList>
    </citation>
    <scope>NUCLEOTIDE SEQUENCE [LARGE SCALE GENOMIC DNA]</scope>
    <source>
        <strain evidence="3">DSM 22720</strain>
    </source>
</reference>
<gene>
    <name evidence="2" type="ORF">SAMN02745132_04265</name>
</gene>
<dbReference type="EMBL" id="FUXU01000098">
    <property type="protein sequence ID" value="SKA68135.1"/>
    <property type="molecule type" value="Genomic_DNA"/>
</dbReference>
<dbReference type="Proteomes" id="UP000190162">
    <property type="component" value="Unassembled WGS sequence"/>
</dbReference>
<feature type="transmembrane region" description="Helical" evidence="1">
    <location>
        <begin position="53"/>
        <end position="71"/>
    </location>
</feature>
<evidence type="ECO:0000313" key="3">
    <source>
        <dbReference type="Proteomes" id="UP000190162"/>
    </source>
</evidence>
<keyword evidence="1" id="KW-0812">Transmembrane</keyword>
<evidence type="ECO:0000256" key="1">
    <source>
        <dbReference type="SAM" id="Phobius"/>
    </source>
</evidence>
<evidence type="ECO:0000313" key="2">
    <source>
        <dbReference type="EMBL" id="SKA68135.1"/>
    </source>
</evidence>
<keyword evidence="3" id="KW-1185">Reference proteome</keyword>